<dbReference type="Proteomes" id="UP000030758">
    <property type="component" value="Unassembled WGS sequence"/>
</dbReference>
<keyword evidence="4" id="KW-0255">Endonuclease</keyword>
<protein>
    <recommendedName>
        <fullName evidence="8">Reverse transcriptase RNase H-like domain-containing protein</fullName>
    </recommendedName>
</protein>
<sequence>MLAVVTFIQHFMPYLQDEFVLRTDHGSLQWLQSFKDADGQWARWQHKLQRFRFKVTHRPGKRHGNADSLSRTTCKQCGREDEGLLNDEQPDSCEYTGIQFTDGDSGKEQQHNDPDIAPLLVAK</sequence>
<dbReference type="GO" id="GO:0003964">
    <property type="term" value="F:RNA-directed DNA polymerase activity"/>
    <property type="evidence" value="ECO:0007669"/>
    <property type="project" value="UniProtKB-KW"/>
</dbReference>
<dbReference type="PANTHER" id="PTHR37984:SF5">
    <property type="entry name" value="PROTEIN NYNRIN-LIKE"/>
    <property type="match status" value="1"/>
</dbReference>
<dbReference type="PANTHER" id="PTHR37984">
    <property type="entry name" value="PROTEIN CBG26694"/>
    <property type="match status" value="1"/>
</dbReference>
<dbReference type="GO" id="GO:0016787">
    <property type="term" value="F:hydrolase activity"/>
    <property type="evidence" value="ECO:0007669"/>
    <property type="project" value="UniProtKB-KW"/>
</dbReference>
<dbReference type="InterPro" id="IPR043502">
    <property type="entry name" value="DNA/RNA_pol_sf"/>
</dbReference>
<evidence type="ECO:0000256" key="3">
    <source>
        <dbReference type="ARBA" id="ARBA00022722"/>
    </source>
</evidence>
<reference evidence="9" key="1">
    <citation type="journal article" date="2014" name="Nat. Genet.">
        <title>Genome and transcriptome of the porcine whipworm Trichuris suis.</title>
        <authorList>
            <person name="Jex A.R."/>
            <person name="Nejsum P."/>
            <person name="Schwarz E.M."/>
            <person name="Hu L."/>
            <person name="Young N.D."/>
            <person name="Hall R.S."/>
            <person name="Korhonen P.K."/>
            <person name="Liao S."/>
            <person name="Thamsborg S."/>
            <person name="Xia J."/>
            <person name="Xu P."/>
            <person name="Wang S."/>
            <person name="Scheerlinck J.P."/>
            <person name="Hofmann A."/>
            <person name="Sternberg P.W."/>
            <person name="Wang J."/>
            <person name="Gasser R.B."/>
        </authorList>
    </citation>
    <scope>NUCLEOTIDE SEQUENCE [LARGE SCALE GENOMIC DNA]</scope>
    <source>
        <strain evidence="9">DCEP-RM93F</strain>
    </source>
</reference>
<keyword evidence="6" id="KW-0695">RNA-directed DNA polymerase</keyword>
<feature type="region of interest" description="Disordered" evidence="7">
    <location>
        <begin position="81"/>
        <end position="123"/>
    </location>
</feature>
<gene>
    <name evidence="9" type="ORF">M514_27303</name>
</gene>
<name>A0A085MTH0_9BILA</name>
<accession>A0A085MTH0</accession>
<evidence type="ECO:0000313" key="9">
    <source>
        <dbReference type="EMBL" id="KFD60516.1"/>
    </source>
</evidence>
<evidence type="ECO:0000256" key="6">
    <source>
        <dbReference type="ARBA" id="ARBA00022918"/>
    </source>
</evidence>
<organism evidence="9">
    <name type="scientific">Trichuris suis</name>
    <name type="common">pig whipworm</name>
    <dbReference type="NCBI Taxonomy" id="68888"/>
    <lineage>
        <taxon>Eukaryota</taxon>
        <taxon>Metazoa</taxon>
        <taxon>Ecdysozoa</taxon>
        <taxon>Nematoda</taxon>
        <taxon>Enoplea</taxon>
        <taxon>Dorylaimia</taxon>
        <taxon>Trichinellida</taxon>
        <taxon>Trichuridae</taxon>
        <taxon>Trichuris</taxon>
    </lineage>
</organism>
<proteinExistence type="predicted"/>
<dbReference type="InterPro" id="IPR050951">
    <property type="entry name" value="Retrovirus_Pol_polyprotein"/>
</dbReference>
<keyword evidence="2" id="KW-0548">Nucleotidyltransferase</keyword>
<evidence type="ECO:0000256" key="4">
    <source>
        <dbReference type="ARBA" id="ARBA00022759"/>
    </source>
</evidence>
<keyword evidence="3" id="KW-0540">Nuclease</keyword>
<keyword evidence="5" id="KW-0378">Hydrolase</keyword>
<keyword evidence="1" id="KW-0808">Transferase</keyword>
<evidence type="ECO:0000256" key="1">
    <source>
        <dbReference type="ARBA" id="ARBA00022679"/>
    </source>
</evidence>
<evidence type="ECO:0000256" key="2">
    <source>
        <dbReference type="ARBA" id="ARBA00022695"/>
    </source>
</evidence>
<evidence type="ECO:0000256" key="5">
    <source>
        <dbReference type="ARBA" id="ARBA00022801"/>
    </source>
</evidence>
<dbReference type="AlphaFoldDB" id="A0A085MTH0"/>
<evidence type="ECO:0000256" key="7">
    <source>
        <dbReference type="SAM" id="MobiDB-lite"/>
    </source>
</evidence>
<feature type="compositionally biased region" description="Basic and acidic residues" evidence="7">
    <location>
        <begin position="104"/>
        <end position="114"/>
    </location>
</feature>
<dbReference type="EMBL" id="KL367663">
    <property type="protein sequence ID" value="KFD60516.1"/>
    <property type="molecule type" value="Genomic_DNA"/>
</dbReference>
<dbReference type="Pfam" id="PF17917">
    <property type="entry name" value="RT_RNaseH"/>
    <property type="match status" value="1"/>
</dbReference>
<dbReference type="InterPro" id="IPR041373">
    <property type="entry name" value="RT_RNaseH"/>
</dbReference>
<dbReference type="GO" id="GO:0004519">
    <property type="term" value="F:endonuclease activity"/>
    <property type="evidence" value="ECO:0007669"/>
    <property type="project" value="UniProtKB-KW"/>
</dbReference>
<feature type="domain" description="Reverse transcriptase RNase H-like" evidence="8">
    <location>
        <begin position="1"/>
        <end position="51"/>
    </location>
</feature>
<dbReference type="SUPFAM" id="SSF56672">
    <property type="entry name" value="DNA/RNA polymerases"/>
    <property type="match status" value="1"/>
</dbReference>
<evidence type="ECO:0000259" key="8">
    <source>
        <dbReference type="Pfam" id="PF17917"/>
    </source>
</evidence>